<dbReference type="Proteomes" id="UP000823937">
    <property type="component" value="Unassembled WGS sequence"/>
</dbReference>
<dbReference type="GO" id="GO:0016020">
    <property type="term" value="C:membrane"/>
    <property type="evidence" value="ECO:0007669"/>
    <property type="project" value="TreeGrafter"/>
</dbReference>
<dbReference type="PIRSF" id="PIRSF017388">
    <property type="entry name" value="Esterase_lipase"/>
    <property type="match status" value="1"/>
</dbReference>
<dbReference type="InterPro" id="IPR029058">
    <property type="entry name" value="AB_hydrolase_fold"/>
</dbReference>
<feature type="active site" description="Nucleophile" evidence="2">
    <location>
        <position position="78"/>
    </location>
</feature>
<dbReference type="PANTHER" id="PTHR43798">
    <property type="entry name" value="MONOACYLGLYCEROL LIPASE"/>
    <property type="match status" value="1"/>
</dbReference>
<dbReference type="InterPro" id="IPR012354">
    <property type="entry name" value="Esterase_lipase"/>
</dbReference>
<comment type="caution">
    <text evidence="4">The sequence shown here is derived from an EMBL/GenBank/DDBJ whole genome shotgun (WGS) entry which is preliminary data.</text>
</comment>
<evidence type="ECO:0000313" key="5">
    <source>
        <dbReference type="Proteomes" id="UP000823937"/>
    </source>
</evidence>
<dbReference type="PANTHER" id="PTHR43798:SF31">
    <property type="entry name" value="AB HYDROLASE SUPERFAMILY PROTEIN YCLE"/>
    <property type="match status" value="1"/>
</dbReference>
<evidence type="ECO:0000256" key="1">
    <source>
        <dbReference type="ARBA" id="ARBA00022801"/>
    </source>
</evidence>
<feature type="active site" description="Charge relay system" evidence="2">
    <location>
        <position position="177"/>
    </location>
</feature>
<name>A0A9D1TJU0_9BACI</name>
<dbReference type="SUPFAM" id="SSF53474">
    <property type="entry name" value="alpha/beta-Hydrolases"/>
    <property type="match status" value="1"/>
</dbReference>
<gene>
    <name evidence="4" type="ORF">H9895_07125</name>
</gene>
<dbReference type="Gene3D" id="3.40.50.1820">
    <property type="entry name" value="alpha/beta hydrolase"/>
    <property type="match status" value="1"/>
</dbReference>
<dbReference type="GO" id="GO:0052689">
    <property type="term" value="F:carboxylic ester hydrolase activity"/>
    <property type="evidence" value="ECO:0007669"/>
    <property type="project" value="InterPro"/>
</dbReference>
<feature type="domain" description="Serine aminopeptidase S33" evidence="3">
    <location>
        <begin position="4"/>
        <end position="210"/>
    </location>
</feature>
<reference evidence="4" key="1">
    <citation type="journal article" date="2021" name="PeerJ">
        <title>Extensive microbial diversity within the chicken gut microbiome revealed by metagenomics and culture.</title>
        <authorList>
            <person name="Gilroy R."/>
            <person name="Ravi A."/>
            <person name="Getino M."/>
            <person name="Pursley I."/>
            <person name="Horton D.L."/>
            <person name="Alikhan N.F."/>
            <person name="Baker D."/>
            <person name="Gharbi K."/>
            <person name="Hall N."/>
            <person name="Watson M."/>
            <person name="Adriaenssens E.M."/>
            <person name="Foster-Nyarko E."/>
            <person name="Jarju S."/>
            <person name="Secka A."/>
            <person name="Antonio M."/>
            <person name="Oren A."/>
            <person name="Chaudhuri R.R."/>
            <person name="La Ragione R."/>
            <person name="Hildebrand F."/>
            <person name="Pallen M.J."/>
        </authorList>
    </citation>
    <scope>NUCLEOTIDE SEQUENCE</scope>
    <source>
        <strain evidence="4">CHK169-2315</strain>
    </source>
</reference>
<accession>A0A9D1TJU0</accession>
<evidence type="ECO:0000256" key="2">
    <source>
        <dbReference type="PIRSR" id="PIRSR017388-1"/>
    </source>
</evidence>
<evidence type="ECO:0000313" key="4">
    <source>
        <dbReference type="EMBL" id="HIV74831.1"/>
    </source>
</evidence>
<dbReference type="EMBL" id="DXHX01000113">
    <property type="protein sequence ID" value="HIV74831.1"/>
    <property type="molecule type" value="Genomic_DNA"/>
</dbReference>
<dbReference type="InterPro" id="IPR022742">
    <property type="entry name" value="Hydrolase_4"/>
</dbReference>
<organism evidence="4 5">
    <name type="scientific">Candidatus Pseudogracilibacillus intestinigallinarum</name>
    <dbReference type="NCBI Taxonomy" id="2838742"/>
    <lineage>
        <taxon>Bacteria</taxon>
        <taxon>Bacillati</taxon>
        <taxon>Bacillota</taxon>
        <taxon>Bacilli</taxon>
        <taxon>Bacillales</taxon>
        <taxon>Bacillaceae</taxon>
        <taxon>Pseudogracilibacillus</taxon>
    </lineage>
</organism>
<protein>
    <submittedName>
        <fullName evidence="4">Alpha/beta fold hydrolase</fullName>
    </submittedName>
</protein>
<dbReference type="AlphaFoldDB" id="A0A9D1TJU0"/>
<sequence>MIGCLIIHGYTGGPYEVEPLREYLVEQTDWNIVVPTLTGHGEQLDLKDVSYEVWLEDATRALEELKQACNKVYVIGFSMGGMIAAYLAATIEVDKLVLLATARKYLSFKHLSQYVAEVIGDSFKGKLEENEIYRHYKSKFGTVPLSANIEFMKLVNKTKDYLEEITTPVFIAQGKQDGMVPYQVAYALEEEIGSEDKEIVFFEESSHLICLGHDKDVLNQMVLGFLKKDT</sequence>
<feature type="active site" description="Charge relay system" evidence="2">
    <location>
        <position position="207"/>
    </location>
</feature>
<evidence type="ECO:0000259" key="3">
    <source>
        <dbReference type="Pfam" id="PF12146"/>
    </source>
</evidence>
<dbReference type="Pfam" id="PF12146">
    <property type="entry name" value="Hydrolase_4"/>
    <property type="match status" value="1"/>
</dbReference>
<keyword evidence="1 4" id="KW-0378">Hydrolase</keyword>
<dbReference type="InterPro" id="IPR050266">
    <property type="entry name" value="AB_hydrolase_sf"/>
</dbReference>
<reference evidence="4" key="2">
    <citation type="submission" date="2021-04" db="EMBL/GenBank/DDBJ databases">
        <authorList>
            <person name="Gilroy R."/>
        </authorList>
    </citation>
    <scope>NUCLEOTIDE SEQUENCE</scope>
    <source>
        <strain evidence="4">CHK169-2315</strain>
    </source>
</reference>
<proteinExistence type="predicted"/>